<dbReference type="Proteomes" id="UP000298030">
    <property type="component" value="Unassembled WGS sequence"/>
</dbReference>
<dbReference type="InterPro" id="IPR055323">
    <property type="entry name" value="C57A10.07/YOR238W"/>
</dbReference>
<dbReference type="EMBL" id="QPFP01000004">
    <property type="protein sequence ID" value="TEB37475.1"/>
    <property type="molecule type" value="Genomic_DNA"/>
</dbReference>
<dbReference type="PANTHER" id="PTHR28110:SF1">
    <property type="entry name" value="TRANSMEMBRANE PROTEIN"/>
    <property type="match status" value="1"/>
</dbReference>
<dbReference type="OrthoDB" id="4347at2759"/>
<proteinExistence type="predicted"/>
<keyword evidence="3" id="KW-1185">Reference proteome</keyword>
<name>A0A4Y7TTG6_COPMI</name>
<evidence type="ECO:0000313" key="2">
    <source>
        <dbReference type="EMBL" id="TEB37475.1"/>
    </source>
</evidence>
<evidence type="ECO:0000313" key="3">
    <source>
        <dbReference type="Proteomes" id="UP000298030"/>
    </source>
</evidence>
<dbReference type="PANTHER" id="PTHR28110">
    <property type="entry name" value="TRANSMEMBRANE PROTEIN"/>
    <property type="match status" value="1"/>
</dbReference>
<sequence length="336" mass="38244">MLPTPASLGNRRAFGRFVSPRKRLRDTLLTRSRATNLAVALLAAVCALSLLSNLYFYSTASRSGTPHPGFASAALSTINRHDKLSKLDHLIVVPCHAIWKGVDATSRLDEDSWILEPYQKGTKRIGTFFDHIAQGAELTMDDPQSLLVFSGGQTRPNSPSTEAESYYRLALSAKLLERPASDPIFDRTTTENHALDSYQNLLFSIARFREFTGRTPERITVVGYEFKKARFTDLHRIAIRWPTHRFHYIGVDPEDGQHSLIAQEGERKNGYIPYSNDLYGCRSFLLSKRRQRNPFHRFHSYYVSSPDLAPLLDWCPDNRDRDTTLFMGPLPWDHLS</sequence>
<evidence type="ECO:0000256" key="1">
    <source>
        <dbReference type="SAM" id="Phobius"/>
    </source>
</evidence>
<comment type="caution">
    <text evidence="2">The sequence shown here is derived from an EMBL/GenBank/DDBJ whole genome shotgun (WGS) entry which is preliminary data.</text>
</comment>
<evidence type="ECO:0008006" key="4">
    <source>
        <dbReference type="Google" id="ProtNLM"/>
    </source>
</evidence>
<protein>
    <recommendedName>
        <fullName evidence="4">DUF218 domain-containing protein</fullName>
    </recommendedName>
</protein>
<reference evidence="2 3" key="1">
    <citation type="journal article" date="2019" name="Nat. Ecol. Evol.">
        <title>Megaphylogeny resolves global patterns of mushroom evolution.</title>
        <authorList>
            <person name="Varga T."/>
            <person name="Krizsan K."/>
            <person name="Foldi C."/>
            <person name="Dima B."/>
            <person name="Sanchez-Garcia M."/>
            <person name="Sanchez-Ramirez S."/>
            <person name="Szollosi G.J."/>
            <person name="Szarkandi J.G."/>
            <person name="Papp V."/>
            <person name="Albert L."/>
            <person name="Andreopoulos W."/>
            <person name="Angelini C."/>
            <person name="Antonin V."/>
            <person name="Barry K.W."/>
            <person name="Bougher N.L."/>
            <person name="Buchanan P."/>
            <person name="Buyck B."/>
            <person name="Bense V."/>
            <person name="Catcheside P."/>
            <person name="Chovatia M."/>
            <person name="Cooper J."/>
            <person name="Damon W."/>
            <person name="Desjardin D."/>
            <person name="Finy P."/>
            <person name="Geml J."/>
            <person name="Haridas S."/>
            <person name="Hughes K."/>
            <person name="Justo A."/>
            <person name="Karasinski D."/>
            <person name="Kautmanova I."/>
            <person name="Kiss B."/>
            <person name="Kocsube S."/>
            <person name="Kotiranta H."/>
            <person name="LaButti K.M."/>
            <person name="Lechner B.E."/>
            <person name="Liimatainen K."/>
            <person name="Lipzen A."/>
            <person name="Lukacs Z."/>
            <person name="Mihaltcheva S."/>
            <person name="Morgado L.N."/>
            <person name="Niskanen T."/>
            <person name="Noordeloos M.E."/>
            <person name="Ohm R.A."/>
            <person name="Ortiz-Santana B."/>
            <person name="Ovrebo C."/>
            <person name="Racz N."/>
            <person name="Riley R."/>
            <person name="Savchenko A."/>
            <person name="Shiryaev A."/>
            <person name="Soop K."/>
            <person name="Spirin V."/>
            <person name="Szebenyi C."/>
            <person name="Tomsovsky M."/>
            <person name="Tulloss R.E."/>
            <person name="Uehling J."/>
            <person name="Grigoriev I.V."/>
            <person name="Vagvolgyi C."/>
            <person name="Papp T."/>
            <person name="Martin F.M."/>
            <person name="Miettinen O."/>
            <person name="Hibbett D.S."/>
            <person name="Nagy L.G."/>
        </authorList>
    </citation>
    <scope>NUCLEOTIDE SEQUENCE [LARGE SCALE GENOMIC DNA]</scope>
    <source>
        <strain evidence="2 3">FP101781</strain>
    </source>
</reference>
<keyword evidence="1" id="KW-0812">Transmembrane</keyword>
<organism evidence="2 3">
    <name type="scientific">Coprinellus micaceus</name>
    <name type="common">Glistening ink-cap mushroom</name>
    <name type="synonym">Coprinus micaceus</name>
    <dbReference type="NCBI Taxonomy" id="71717"/>
    <lineage>
        <taxon>Eukaryota</taxon>
        <taxon>Fungi</taxon>
        <taxon>Dikarya</taxon>
        <taxon>Basidiomycota</taxon>
        <taxon>Agaricomycotina</taxon>
        <taxon>Agaricomycetes</taxon>
        <taxon>Agaricomycetidae</taxon>
        <taxon>Agaricales</taxon>
        <taxon>Agaricineae</taxon>
        <taxon>Psathyrellaceae</taxon>
        <taxon>Coprinellus</taxon>
    </lineage>
</organism>
<keyword evidence="1" id="KW-0472">Membrane</keyword>
<dbReference type="GO" id="GO:0005737">
    <property type="term" value="C:cytoplasm"/>
    <property type="evidence" value="ECO:0007669"/>
    <property type="project" value="TreeGrafter"/>
</dbReference>
<keyword evidence="1" id="KW-1133">Transmembrane helix</keyword>
<feature type="transmembrane region" description="Helical" evidence="1">
    <location>
        <begin position="37"/>
        <end position="57"/>
    </location>
</feature>
<dbReference type="AlphaFoldDB" id="A0A4Y7TTG6"/>
<gene>
    <name evidence="2" type="ORF">FA13DRAFT_1726580</name>
</gene>
<accession>A0A4Y7TTG6</accession>
<dbReference type="STRING" id="71717.A0A4Y7TTG6"/>